<dbReference type="Gene3D" id="1.10.10.2840">
    <property type="entry name" value="PucR C-terminal helix-turn-helix domain"/>
    <property type="match status" value="1"/>
</dbReference>
<comment type="similarity">
    <text evidence="1">Belongs to the CdaR family.</text>
</comment>
<evidence type="ECO:0000256" key="1">
    <source>
        <dbReference type="ARBA" id="ARBA00006754"/>
    </source>
</evidence>
<dbReference type="Proteomes" id="UP000237752">
    <property type="component" value="Unassembled WGS sequence"/>
</dbReference>
<reference evidence="5 6" key="1">
    <citation type="submission" date="2018-03" db="EMBL/GenBank/DDBJ databases">
        <title>Genomic Encyclopedia of Archaeal and Bacterial Type Strains, Phase II (KMG-II): from individual species to whole genera.</title>
        <authorList>
            <person name="Goeker M."/>
        </authorList>
    </citation>
    <scope>NUCLEOTIDE SEQUENCE [LARGE SCALE GENOMIC DNA]</scope>
    <source>
        <strain evidence="5 6">DSM 100065</strain>
    </source>
</reference>
<sequence>MASMQGGLSVRDVLRVGSLSDARVVAGWDGLDRIVQRMNVMEVPDVLPWVKAGELLLTTGYPLREDPESLTELVKDLDRRGLAGLAIKLGRYIDELPESTLLAAAERDFPVILVGNQFGFDDIMNEVLTEVLHNQTVATARSEEVHQALLGIVLAGGGLSEVGQKAATLLATTVMIEDQAGRVESAATPAGECTADELERLGALRGSEHIAVPIVAGGARLGTIRALPEDGARMVPAYPDMTTVLERLSTVAALVIIRQQAVAGVEARYKADLVRDLIEGRKLEVSRVHSQAHGFGWDLRRDLVVCMIEYDVTGPAAKTAPTLESLDQLADTWRKALREYDEPAACVAASGGAVALVGAHLTREQLADAAARATRTLKSAGRASRIGVSRAIREVAEIPSGFSQARRSLAVSRQFDHRDEVTYFDDLGVYRLLSLIPDGAELRDYVTEVLGPLANDDSDDAADLRETLLVLLETNLNVAKSARLLHFHYNTLRYRIGKLERLVGPFSQDANLRLNLLLALHVLHLRAV</sequence>
<evidence type="ECO:0000259" key="3">
    <source>
        <dbReference type="Pfam" id="PF13556"/>
    </source>
</evidence>
<dbReference type="RefSeq" id="WP_106350230.1">
    <property type="nucleotide sequence ID" value="NZ_PVUE01000017.1"/>
</dbReference>
<dbReference type="InterPro" id="IPR041522">
    <property type="entry name" value="CdaR_GGDEF"/>
</dbReference>
<keyword evidence="6" id="KW-1185">Reference proteome</keyword>
<dbReference type="Pfam" id="PF07905">
    <property type="entry name" value="PucR"/>
    <property type="match status" value="1"/>
</dbReference>
<proteinExistence type="inferred from homology"/>
<dbReference type="InterPro" id="IPR051448">
    <property type="entry name" value="CdaR-like_regulators"/>
</dbReference>
<dbReference type="InterPro" id="IPR012914">
    <property type="entry name" value="PucR_dom"/>
</dbReference>
<name>A0A2T0ZVU9_9ACTN</name>
<dbReference type="PANTHER" id="PTHR33744">
    <property type="entry name" value="CARBOHYDRATE DIACID REGULATOR"/>
    <property type="match status" value="1"/>
</dbReference>
<evidence type="ECO:0000313" key="5">
    <source>
        <dbReference type="EMBL" id="PRZ40377.1"/>
    </source>
</evidence>
<dbReference type="EMBL" id="PVUE01000017">
    <property type="protein sequence ID" value="PRZ40377.1"/>
    <property type="molecule type" value="Genomic_DNA"/>
</dbReference>
<dbReference type="AlphaFoldDB" id="A0A2T0ZVU9"/>
<evidence type="ECO:0000259" key="4">
    <source>
        <dbReference type="Pfam" id="PF17853"/>
    </source>
</evidence>
<feature type="domain" description="CdaR GGDEF-like" evidence="4">
    <location>
        <begin position="287"/>
        <end position="411"/>
    </location>
</feature>
<evidence type="ECO:0000313" key="6">
    <source>
        <dbReference type="Proteomes" id="UP000237752"/>
    </source>
</evidence>
<organism evidence="5 6">
    <name type="scientific">Antricoccus suffuscus</name>
    <dbReference type="NCBI Taxonomy" id="1629062"/>
    <lineage>
        <taxon>Bacteria</taxon>
        <taxon>Bacillati</taxon>
        <taxon>Actinomycetota</taxon>
        <taxon>Actinomycetes</taxon>
        <taxon>Geodermatophilales</taxon>
        <taxon>Antricoccaceae</taxon>
        <taxon>Antricoccus</taxon>
    </lineage>
</organism>
<dbReference type="Pfam" id="PF17853">
    <property type="entry name" value="GGDEF_2"/>
    <property type="match status" value="1"/>
</dbReference>
<protein>
    <submittedName>
        <fullName evidence="5">Purine catabolism regulator</fullName>
    </submittedName>
</protein>
<gene>
    <name evidence="5" type="ORF">CLV47_11712</name>
</gene>
<feature type="domain" description="Purine catabolism PurC-like" evidence="2">
    <location>
        <begin position="12"/>
        <end position="130"/>
    </location>
</feature>
<dbReference type="InterPro" id="IPR042070">
    <property type="entry name" value="PucR_C-HTH_sf"/>
</dbReference>
<dbReference type="PANTHER" id="PTHR33744:SF7">
    <property type="entry name" value="PUCR FAMILY TRANSCRIPTIONAL REGULATOR"/>
    <property type="match status" value="1"/>
</dbReference>
<dbReference type="OrthoDB" id="2973014at2"/>
<comment type="caution">
    <text evidence="5">The sequence shown here is derived from an EMBL/GenBank/DDBJ whole genome shotgun (WGS) entry which is preliminary data.</text>
</comment>
<dbReference type="Pfam" id="PF13556">
    <property type="entry name" value="HTH_30"/>
    <property type="match status" value="1"/>
</dbReference>
<evidence type="ECO:0000259" key="2">
    <source>
        <dbReference type="Pfam" id="PF07905"/>
    </source>
</evidence>
<feature type="domain" description="PucR C-terminal helix-turn-helix" evidence="3">
    <location>
        <begin position="464"/>
        <end position="522"/>
    </location>
</feature>
<accession>A0A2T0ZVU9</accession>
<dbReference type="InterPro" id="IPR025736">
    <property type="entry name" value="PucR_C-HTH_dom"/>
</dbReference>